<keyword evidence="2" id="KW-1185">Reference proteome</keyword>
<dbReference type="AlphaFoldDB" id="A0A5B7FLL5"/>
<protein>
    <submittedName>
        <fullName evidence="1">Uncharacterized protein</fullName>
    </submittedName>
</protein>
<evidence type="ECO:0000313" key="2">
    <source>
        <dbReference type="Proteomes" id="UP000324222"/>
    </source>
</evidence>
<accession>A0A5B7FLL5</accession>
<dbReference type="EMBL" id="VSRR010006671">
    <property type="protein sequence ID" value="MPC45314.1"/>
    <property type="molecule type" value="Genomic_DNA"/>
</dbReference>
<gene>
    <name evidence="1" type="ORF">E2C01_039010</name>
</gene>
<comment type="caution">
    <text evidence="1">The sequence shown here is derived from an EMBL/GenBank/DDBJ whole genome shotgun (WGS) entry which is preliminary data.</text>
</comment>
<organism evidence="1 2">
    <name type="scientific">Portunus trituberculatus</name>
    <name type="common">Swimming crab</name>
    <name type="synonym">Neptunus trituberculatus</name>
    <dbReference type="NCBI Taxonomy" id="210409"/>
    <lineage>
        <taxon>Eukaryota</taxon>
        <taxon>Metazoa</taxon>
        <taxon>Ecdysozoa</taxon>
        <taxon>Arthropoda</taxon>
        <taxon>Crustacea</taxon>
        <taxon>Multicrustacea</taxon>
        <taxon>Malacostraca</taxon>
        <taxon>Eumalacostraca</taxon>
        <taxon>Eucarida</taxon>
        <taxon>Decapoda</taxon>
        <taxon>Pleocyemata</taxon>
        <taxon>Brachyura</taxon>
        <taxon>Eubrachyura</taxon>
        <taxon>Portunoidea</taxon>
        <taxon>Portunidae</taxon>
        <taxon>Portuninae</taxon>
        <taxon>Portunus</taxon>
    </lineage>
</organism>
<reference evidence="1 2" key="1">
    <citation type="submission" date="2019-05" db="EMBL/GenBank/DDBJ databases">
        <title>Another draft genome of Portunus trituberculatus and its Hox gene families provides insights of decapod evolution.</title>
        <authorList>
            <person name="Jeong J.-H."/>
            <person name="Song I."/>
            <person name="Kim S."/>
            <person name="Choi T."/>
            <person name="Kim D."/>
            <person name="Ryu S."/>
            <person name="Kim W."/>
        </authorList>
    </citation>
    <scope>NUCLEOTIDE SEQUENCE [LARGE SCALE GENOMIC DNA]</scope>
    <source>
        <tissue evidence="1">Muscle</tissue>
    </source>
</reference>
<dbReference type="Proteomes" id="UP000324222">
    <property type="component" value="Unassembled WGS sequence"/>
</dbReference>
<name>A0A5B7FLL5_PORTR</name>
<proteinExistence type="predicted"/>
<evidence type="ECO:0000313" key="1">
    <source>
        <dbReference type="EMBL" id="MPC45314.1"/>
    </source>
</evidence>
<sequence>MNHADHTTTTAFLFFSHPVLLAGHYFQYIFQLWYSRGELFGDVIMTVLQSGGPVGGTDRASPTRR</sequence>